<dbReference type="Proteomes" id="UP000316426">
    <property type="component" value="Chromosome"/>
</dbReference>
<proteinExistence type="predicted"/>
<keyword evidence="4 5" id="KW-0472">Membrane</keyword>
<evidence type="ECO:0000256" key="1">
    <source>
        <dbReference type="ARBA" id="ARBA00004141"/>
    </source>
</evidence>
<feature type="transmembrane region" description="Helical" evidence="5">
    <location>
        <begin position="116"/>
        <end position="133"/>
    </location>
</feature>
<comment type="subcellular location">
    <subcellularLocation>
        <location evidence="1">Membrane</location>
        <topology evidence="1">Multi-pass membrane protein</topology>
    </subcellularLocation>
</comment>
<keyword evidence="8" id="KW-1185">Reference proteome</keyword>
<dbReference type="PANTHER" id="PTHR37422:SF13">
    <property type="entry name" value="LIPOPOLYSACCHARIDE BIOSYNTHESIS PROTEIN PA4999-RELATED"/>
    <property type="match status" value="1"/>
</dbReference>
<dbReference type="Pfam" id="PF04932">
    <property type="entry name" value="Wzy_C"/>
    <property type="match status" value="1"/>
</dbReference>
<evidence type="ECO:0000313" key="7">
    <source>
        <dbReference type="EMBL" id="QDV75124.1"/>
    </source>
</evidence>
<sequence length="441" mass="47433">MFGLFILLNLILFLRPGEIVPGLRAAPLYQVTILACLVGVSSTLPQLLSGQFLRQNPVSACVTAVLVAAPLSFLGQGLGQLFYFGQLAFEDFGKTYLYFLVATAVLTSAERIERMLVWLALMIGVVAALSLAHDRGLLVIPELAAIERSELDESGQKLTFTQLRGTGIFNDPNDLAMVLTVGFVVAVHTMSSPWAGAARPIAIAVAALCVFGIFETKSRGGALGFLAAGWVMVYARWGMSKAVLAAAGMAPVALAIFAMREGGGSVTEGTALHRIQLWSEGLKYLKWNPLFGVGYDRFAAEIGLVAHNSFVHCFTELGFFGGAFFLGAFVAAGIGLRRVWQHGNDYLPPANRARIATVAACLVGYTTAMLTLSRGYVVPTYLILALAARTAAIEQESLHEEGVQVDLPQFDGAFLWTLAKASFAFLLAIYLFAFMITRLVM</sequence>
<dbReference type="AlphaFoldDB" id="A0A518KBE9"/>
<feature type="transmembrane region" description="Helical" evidence="5">
    <location>
        <begin position="197"/>
        <end position="214"/>
    </location>
</feature>
<evidence type="ECO:0000256" key="2">
    <source>
        <dbReference type="ARBA" id="ARBA00022692"/>
    </source>
</evidence>
<dbReference type="KEGG" id="bmei:Spa11_33340"/>
<gene>
    <name evidence="7" type="ORF">Spa11_33340</name>
</gene>
<evidence type="ECO:0000256" key="3">
    <source>
        <dbReference type="ARBA" id="ARBA00022989"/>
    </source>
</evidence>
<feature type="transmembrane region" description="Helical" evidence="5">
    <location>
        <begin position="27"/>
        <end position="48"/>
    </location>
</feature>
<evidence type="ECO:0000256" key="5">
    <source>
        <dbReference type="SAM" id="Phobius"/>
    </source>
</evidence>
<name>A0A518KBE9_9BACT</name>
<evidence type="ECO:0000256" key="4">
    <source>
        <dbReference type="ARBA" id="ARBA00023136"/>
    </source>
</evidence>
<accession>A0A518KBE9</accession>
<organism evidence="7 8">
    <name type="scientific">Botrimarina mediterranea</name>
    <dbReference type="NCBI Taxonomy" id="2528022"/>
    <lineage>
        <taxon>Bacteria</taxon>
        <taxon>Pseudomonadati</taxon>
        <taxon>Planctomycetota</taxon>
        <taxon>Planctomycetia</taxon>
        <taxon>Pirellulales</taxon>
        <taxon>Lacipirellulaceae</taxon>
        <taxon>Botrimarina</taxon>
    </lineage>
</organism>
<dbReference type="RefSeq" id="WP_145114137.1">
    <property type="nucleotide sequence ID" value="NZ_CP036349.1"/>
</dbReference>
<dbReference type="EMBL" id="CP036349">
    <property type="protein sequence ID" value="QDV75124.1"/>
    <property type="molecule type" value="Genomic_DNA"/>
</dbReference>
<feature type="transmembrane region" description="Helical" evidence="5">
    <location>
        <begin position="60"/>
        <end position="86"/>
    </location>
</feature>
<evidence type="ECO:0000259" key="6">
    <source>
        <dbReference type="Pfam" id="PF04932"/>
    </source>
</evidence>
<feature type="transmembrane region" description="Helical" evidence="5">
    <location>
        <begin position="220"/>
        <end position="237"/>
    </location>
</feature>
<keyword evidence="3 5" id="KW-1133">Transmembrane helix</keyword>
<reference evidence="7 8" key="1">
    <citation type="submission" date="2019-02" db="EMBL/GenBank/DDBJ databases">
        <title>Deep-cultivation of Planctomycetes and their phenomic and genomic characterization uncovers novel biology.</title>
        <authorList>
            <person name="Wiegand S."/>
            <person name="Jogler M."/>
            <person name="Boedeker C."/>
            <person name="Pinto D."/>
            <person name="Vollmers J."/>
            <person name="Rivas-Marin E."/>
            <person name="Kohn T."/>
            <person name="Peeters S.H."/>
            <person name="Heuer A."/>
            <person name="Rast P."/>
            <person name="Oberbeckmann S."/>
            <person name="Bunk B."/>
            <person name="Jeske O."/>
            <person name="Meyerdierks A."/>
            <person name="Storesund J.E."/>
            <person name="Kallscheuer N."/>
            <person name="Luecker S."/>
            <person name="Lage O.M."/>
            <person name="Pohl T."/>
            <person name="Merkel B.J."/>
            <person name="Hornburger P."/>
            <person name="Mueller R.-W."/>
            <person name="Bruemmer F."/>
            <person name="Labrenz M."/>
            <person name="Spormann A.M."/>
            <person name="Op den Camp H."/>
            <person name="Overmann J."/>
            <person name="Amann R."/>
            <person name="Jetten M.S.M."/>
            <person name="Mascher T."/>
            <person name="Medema M.H."/>
            <person name="Devos D.P."/>
            <person name="Kaster A.-K."/>
            <person name="Ovreas L."/>
            <person name="Rohde M."/>
            <person name="Galperin M.Y."/>
            <person name="Jogler C."/>
        </authorList>
    </citation>
    <scope>NUCLEOTIDE SEQUENCE [LARGE SCALE GENOMIC DNA]</scope>
    <source>
        <strain evidence="7 8">Spa11</strain>
    </source>
</reference>
<keyword evidence="2 5" id="KW-0812">Transmembrane</keyword>
<protein>
    <recommendedName>
        <fullName evidence="6">O-antigen ligase-related domain-containing protein</fullName>
    </recommendedName>
</protein>
<evidence type="ECO:0000313" key="8">
    <source>
        <dbReference type="Proteomes" id="UP000316426"/>
    </source>
</evidence>
<dbReference type="PANTHER" id="PTHR37422">
    <property type="entry name" value="TEICHURONIC ACID BIOSYNTHESIS PROTEIN TUAE"/>
    <property type="match status" value="1"/>
</dbReference>
<dbReference type="InterPro" id="IPR007016">
    <property type="entry name" value="O-antigen_ligase-rel_domated"/>
</dbReference>
<feature type="transmembrane region" description="Helical" evidence="5">
    <location>
        <begin position="413"/>
        <end position="436"/>
    </location>
</feature>
<dbReference type="GO" id="GO:0016020">
    <property type="term" value="C:membrane"/>
    <property type="evidence" value="ECO:0007669"/>
    <property type="project" value="UniProtKB-SubCell"/>
</dbReference>
<dbReference type="InterPro" id="IPR051533">
    <property type="entry name" value="WaaL-like"/>
</dbReference>
<feature type="domain" description="O-antigen ligase-related" evidence="6">
    <location>
        <begin position="205"/>
        <end position="326"/>
    </location>
</feature>
<feature type="transmembrane region" description="Helical" evidence="5">
    <location>
        <begin position="356"/>
        <end position="377"/>
    </location>
</feature>
<feature type="transmembrane region" description="Helical" evidence="5">
    <location>
        <begin position="317"/>
        <end position="336"/>
    </location>
</feature>
<feature type="transmembrane region" description="Helical" evidence="5">
    <location>
        <begin position="92"/>
        <end position="109"/>
    </location>
</feature>